<dbReference type="Gramene" id="OMO98337">
    <property type="protein sequence ID" value="OMO98337"/>
    <property type="gene ID" value="CCACVL1_04247"/>
</dbReference>
<evidence type="ECO:0000256" key="1">
    <source>
        <dbReference type="ARBA" id="ARBA00023015"/>
    </source>
</evidence>
<dbReference type="PANTHER" id="PTHR31719">
    <property type="entry name" value="NAC TRANSCRIPTION FACTOR 56"/>
    <property type="match status" value="1"/>
</dbReference>
<evidence type="ECO:0000313" key="7">
    <source>
        <dbReference type="Proteomes" id="UP000188268"/>
    </source>
</evidence>
<name>A0A1R3JUG4_COCAP</name>
<protein>
    <submittedName>
        <fullName evidence="6">No apical meristem (NAM) protein</fullName>
    </submittedName>
</protein>
<dbReference type="EMBL" id="AWWV01007101">
    <property type="protein sequence ID" value="OMO98337.1"/>
    <property type="molecule type" value="Genomic_DNA"/>
</dbReference>
<comment type="caution">
    <text evidence="6">The sequence shown here is derived from an EMBL/GenBank/DDBJ whole genome shotgun (WGS) entry which is preliminary data.</text>
</comment>
<keyword evidence="4" id="KW-0539">Nucleus</keyword>
<sequence length="163" mass="18744">MAAVFHCVGDGRGEAGQSNELILPPGFGFSPKDHELIEWFLVNKIMGIPIPYNIIKDIDVYECDPRQLPTSDLKHGKTKNEAYYFTKAGKTWRRTTKGGYWKATYEQDINGRGGKIIGMKTIQWVVCVIRNKDDDIEKERKWSFYEEKAEEEEDDGDEDDDSD</sequence>
<reference evidence="6 7" key="1">
    <citation type="submission" date="2013-09" db="EMBL/GenBank/DDBJ databases">
        <title>Corchorus capsularis genome sequencing.</title>
        <authorList>
            <person name="Alam M."/>
            <person name="Haque M.S."/>
            <person name="Islam M.S."/>
            <person name="Emdad E.M."/>
            <person name="Islam M.M."/>
            <person name="Ahmed B."/>
            <person name="Halim A."/>
            <person name="Hossen Q.M.M."/>
            <person name="Hossain M.Z."/>
            <person name="Ahmed R."/>
            <person name="Khan M.M."/>
            <person name="Islam R."/>
            <person name="Rashid M.M."/>
            <person name="Khan S.A."/>
            <person name="Rahman M.S."/>
            <person name="Alam M."/>
        </authorList>
    </citation>
    <scope>NUCLEOTIDE SEQUENCE [LARGE SCALE GENOMIC DNA]</scope>
    <source>
        <strain evidence="7">cv. CVL-1</strain>
        <tissue evidence="6">Whole seedling</tissue>
    </source>
</reference>
<organism evidence="6 7">
    <name type="scientific">Corchorus capsularis</name>
    <name type="common">Jute</name>
    <dbReference type="NCBI Taxonomy" id="210143"/>
    <lineage>
        <taxon>Eukaryota</taxon>
        <taxon>Viridiplantae</taxon>
        <taxon>Streptophyta</taxon>
        <taxon>Embryophyta</taxon>
        <taxon>Tracheophyta</taxon>
        <taxon>Spermatophyta</taxon>
        <taxon>Magnoliopsida</taxon>
        <taxon>eudicotyledons</taxon>
        <taxon>Gunneridae</taxon>
        <taxon>Pentapetalae</taxon>
        <taxon>rosids</taxon>
        <taxon>malvids</taxon>
        <taxon>Malvales</taxon>
        <taxon>Malvaceae</taxon>
        <taxon>Grewioideae</taxon>
        <taxon>Apeibeae</taxon>
        <taxon>Corchorus</taxon>
    </lineage>
</organism>
<evidence type="ECO:0000256" key="2">
    <source>
        <dbReference type="ARBA" id="ARBA00023125"/>
    </source>
</evidence>
<dbReference type="GO" id="GO:0006355">
    <property type="term" value="P:regulation of DNA-templated transcription"/>
    <property type="evidence" value="ECO:0007669"/>
    <property type="project" value="InterPro"/>
</dbReference>
<keyword evidence="7" id="KW-1185">Reference proteome</keyword>
<dbReference type="OMA" id="HELIEWF"/>
<proteinExistence type="predicted"/>
<dbReference type="Proteomes" id="UP000188268">
    <property type="component" value="Unassembled WGS sequence"/>
</dbReference>
<dbReference type="OrthoDB" id="1592334at2759"/>
<dbReference type="InterPro" id="IPR003441">
    <property type="entry name" value="NAC-dom"/>
</dbReference>
<dbReference type="STRING" id="210143.A0A1R3JUG4"/>
<dbReference type="Pfam" id="PF02365">
    <property type="entry name" value="NAM"/>
    <property type="match status" value="1"/>
</dbReference>
<evidence type="ECO:0000259" key="5">
    <source>
        <dbReference type="PROSITE" id="PS51005"/>
    </source>
</evidence>
<evidence type="ECO:0000313" key="6">
    <source>
        <dbReference type="EMBL" id="OMO98337.1"/>
    </source>
</evidence>
<dbReference type="AlphaFoldDB" id="A0A1R3JUG4"/>
<dbReference type="GO" id="GO:0003677">
    <property type="term" value="F:DNA binding"/>
    <property type="evidence" value="ECO:0007669"/>
    <property type="project" value="UniProtKB-KW"/>
</dbReference>
<dbReference type="InterPro" id="IPR036093">
    <property type="entry name" value="NAC_dom_sf"/>
</dbReference>
<gene>
    <name evidence="6" type="ORF">CCACVL1_04247</name>
</gene>
<evidence type="ECO:0000256" key="4">
    <source>
        <dbReference type="ARBA" id="ARBA00023242"/>
    </source>
</evidence>
<dbReference type="PANTHER" id="PTHR31719:SF43">
    <property type="entry name" value="NAC TRANSCRIPTION FACTOR 56"/>
    <property type="match status" value="1"/>
</dbReference>
<evidence type="ECO:0000256" key="3">
    <source>
        <dbReference type="ARBA" id="ARBA00023163"/>
    </source>
</evidence>
<keyword evidence="1" id="KW-0805">Transcription regulation</keyword>
<keyword evidence="3" id="KW-0804">Transcription</keyword>
<accession>A0A1R3JUG4</accession>
<dbReference type="PROSITE" id="PS51005">
    <property type="entry name" value="NAC"/>
    <property type="match status" value="1"/>
</dbReference>
<dbReference type="Gene3D" id="2.170.150.80">
    <property type="entry name" value="NAC domain"/>
    <property type="match status" value="1"/>
</dbReference>
<keyword evidence="2" id="KW-0238">DNA-binding</keyword>
<feature type="domain" description="NAC" evidence="5">
    <location>
        <begin position="23"/>
        <end position="163"/>
    </location>
</feature>
<dbReference type="SUPFAM" id="SSF101941">
    <property type="entry name" value="NAC domain"/>
    <property type="match status" value="1"/>
</dbReference>